<dbReference type="Pfam" id="PF13411">
    <property type="entry name" value="MerR_1"/>
    <property type="match status" value="1"/>
</dbReference>
<gene>
    <name evidence="6" type="ORF">EJQ19_19730</name>
</gene>
<dbReference type="InterPro" id="IPR012925">
    <property type="entry name" value="TipAS_dom"/>
</dbReference>
<dbReference type="EMBL" id="RXHU01000061">
    <property type="protein sequence ID" value="RTE07992.1"/>
    <property type="molecule type" value="Genomic_DNA"/>
</dbReference>
<dbReference type="RefSeq" id="WP_126142952.1">
    <property type="nucleotide sequence ID" value="NZ_RXHU01000061.1"/>
</dbReference>
<evidence type="ECO:0000256" key="4">
    <source>
        <dbReference type="ARBA" id="ARBA00023163"/>
    </source>
</evidence>
<keyword evidence="4" id="KW-0804">Transcription</keyword>
<protein>
    <submittedName>
        <fullName evidence="6">MerR family transcriptional regulator</fullName>
    </submittedName>
</protein>
<keyword evidence="3" id="KW-0010">Activator</keyword>
<keyword evidence="1" id="KW-0805">Transcription regulation</keyword>
<evidence type="ECO:0000256" key="1">
    <source>
        <dbReference type="ARBA" id="ARBA00023015"/>
    </source>
</evidence>
<dbReference type="PANTHER" id="PTHR30204:SF90">
    <property type="entry name" value="HTH-TYPE TRANSCRIPTIONAL ACTIVATOR MTA"/>
    <property type="match status" value="1"/>
</dbReference>
<dbReference type="PROSITE" id="PS50937">
    <property type="entry name" value="HTH_MERR_2"/>
    <property type="match status" value="1"/>
</dbReference>
<dbReference type="SUPFAM" id="SSF89082">
    <property type="entry name" value="Antibiotic binding domain of TipA-like multidrug resistance regulators"/>
    <property type="match status" value="1"/>
</dbReference>
<dbReference type="GO" id="GO:0003677">
    <property type="term" value="F:DNA binding"/>
    <property type="evidence" value="ECO:0007669"/>
    <property type="project" value="UniProtKB-KW"/>
</dbReference>
<dbReference type="OrthoDB" id="9814833at2"/>
<evidence type="ECO:0000256" key="2">
    <source>
        <dbReference type="ARBA" id="ARBA00023125"/>
    </source>
</evidence>
<evidence type="ECO:0000259" key="5">
    <source>
        <dbReference type="PROSITE" id="PS50937"/>
    </source>
</evidence>
<feature type="domain" description="HTH merR-type" evidence="5">
    <location>
        <begin position="2"/>
        <end position="71"/>
    </location>
</feature>
<dbReference type="SMART" id="SM00422">
    <property type="entry name" value="HTH_MERR"/>
    <property type="match status" value="1"/>
</dbReference>
<keyword evidence="2" id="KW-0238">DNA-binding</keyword>
<dbReference type="AlphaFoldDB" id="A0A3S0BTG6"/>
<evidence type="ECO:0000256" key="3">
    <source>
        <dbReference type="ARBA" id="ARBA00023159"/>
    </source>
</evidence>
<dbReference type="Proteomes" id="UP000276128">
    <property type="component" value="Unassembled WGS sequence"/>
</dbReference>
<dbReference type="InterPro" id="IPR047057">
    <property type="entry name" value="MerR_fam"/>
</dbReference>
<proteinExistence type="predicted"/>
<dbReference type="InterPro" id="IPR000551">
    <property type="entry name" value="MerR-type_HTH_dom"/>
</dbReference>
<keyword evidence="7" id="KW-1185">Reference proteome</keyword>
<dbReference type="PANTHER" id="PTHR30204">
    <property type="entry name" value="REDOX-CYCLING DRUG-SENSING TRANSCRIPTIONAL ACTIVATOR SOXR"/>
    <property type="match status" value="1"/>
</dbReference>
<dbReference type="Pfam" id="PF07739">
    <property type="entry name" value="TipAS"/>
    <property type="match status" value="1"/>
</dbReference>
<dbReference type="SUPFAM" id="SSF46955">
    <property type="entry name" value="Putative DNA-binding domain"/>
    <property type="match status" value="1"/>
</dbReference>
<accession>A0A3S0BTG6</accession>
<dbReference type="InterPro" id="IPR036244">
    <property type="entry name" value="TipA-like_antibiotic-bd"/>
</dbReference>
<dbReference type="InterPro" id="IPR009061">
    <property type="entry name" value="DNA-bd_dom_put_sf"/>
</dbReference>
<dbReference type="Gene3D" id="1.10.490.50">
    <property type="entry name" value="Antibiotic binding domain of TipA-like multidrug resistance regulators"/>
    <property type="match status" value="1"/>
</dbReference>
<name>A0A3S0BTG6_9BACL</name>
<organism evidence="6 7">
    <name type="scientific">Paenibacillus whitsoniae</name>
    <dbReference type="NCBI Taxonomy" id="2496558"/>
    <lineage>
        <taxon>Bacteria</taxon>
        <taxon>Bacillati</taxon>
        <taxon>Bacillota</taxon>
        <taxon>Bacilli</taxon>
        <taxon>Bacillales</taxon>
        <taxon>Paenibacillaceae</taxon>
        <taxon>Paenibacillus</taxon>
    </lineage>
</organism>
<evidence type="ECO:0000313" key="7">
    <source>
        <dbReference type="Proteomes" id="UP000276128"/>
    </source>
</evidence>
<dbReference type="GO" id="GO:0003700">
    <property type="term" value="F:DNA-binding transcription factor activity"/>
    <property type="evidence" value="ECO:0007669"/>
    <property type="project" value="InterPro"/>
</dbReference>
<reference evidence="6 7" key="1">
    <citation type="submission" date="2018-12" db="EMBL/GenBank/DDBJ databases">
        <title>Bacillus ochoae sp. nov., Paenibacillus whitsoniae sp. nov., Paenibacillus spiritus sp. nov. Isolated from the Mars Exploration Rover during spacecraft assembly.</title>
        <authorList>
            <person name="Seuylemezian A."/>
            <person name="Vaishampayan P."/>
        </authorList>
    </citation>
    <scope>NUCLEOTIDE SEQUENCE [LARGE SCALE GENOMIC DNA]</scope>
    <source>
        <strain evidence="6 7">MER 54</strain>
    </source>
</reference>
<dbReference type="CDD" id="cd01106">
    <property type="entry name" value="HTH_TipAL-Mta"/>
    <property type="match status" value="1"/>
</dbReference>
<dbReference type="Gene3D" id="1.10.1660.10">
    <property type="match status" value="1"/>
</dbReference>
<comment type="caution">
    <text evidence="6">The sequence shown here is derived from an EMBL/GenBank/DDBJ whole genome shotgun (WGS) entry which is preliminary data.</text>
</comment>
<sequence>MLYTVKEVSELAHVTIKTLHHYHKIGLLLPREVSEAGYRMYGQWELERLQEILFYKELDFSLEQIGELLAENVDRTAILAEQHRLMQSRQKRLTQLIITLEASLAAAKNGGTMNQADMFKGFGSEAEWREALEAQNQHLKENYGYDLAEQPIDVPKMNEQAAEAVRFMKGAAACLREGRRHDGPEVAQLIAEHLAFLQAHGHAIQPDDYAAQSRFFLGDDFHRSMLEAQQVGLAYYLCLAAEAYAAGSGSN</sequence>
<evidence type="ECO:0000313" key="6">
    <source>
        <dbReference type="EMBL" id="RTE07992.1"/>
    </source>
</evidence>